<dbReference type="AlphaFoldDB" id="A0A090CGT2"/>
<dbReference type="InterPro" id="IPR019489">
    <property type="entry name" value="Clp_ATPase_C"/>
</dbReference>
<accession>A0A090CGT2</accession>
<evidence type="ECO:0000313" key="5">
    <source>
        <dbReference type="Proteomes" id="UP000001197"/>
    </source>
</evidence>
<dbReference type="InParanoid" id="A0A090CGT2"/>
<evidence type="ECO:0000256" key="2">
    <source>
        <dbReference type="ARBA" id="ARBA00022840"/>
    </source>
</evidence>
<dbReference type="GO" id="GO:0005524">
    <property type="term" value="F:ATP binding"/>
    <property type="evidence" value="ECO:0007669"/>
    <property type="project" value="UniProtKB-KW"/>
</dbReference>
<keyword evidence="5" id="KW-1185">Reference proteome</keyword>
<keyword evidence="1" id="KW-0547">Nucleotide-binding</keyword>
<dbReference type="GO" id="GO:0034605">
    <property type="term" value="P:cellular response to heat"/>
    <property type="evidence" value="ECO:0007669"/>
    <property type="project" value="TreeGrafter"/>
</dbReference>
<dbReference type="InterPro" id="IPR050130">
    <property type="entry name" value="ClpA_ClpB"/>
</dbReference>
<dbReference type="PANTHER" id="PTHR11638">
    <property type="entry name" value="ATP-DEPENDENT CLP PROTEASE"/>
    <property type="match status" value="1"/>
</dbReference>
<dbReference type="EMBL" id="FO904936">
    <property type="protein sequence ID" value="CDP24642.1"/>
    <property type="molecule type" value="Genomic_DNA"/>
</dbReference>
<reference evidence="4 5" key="1">
    <citation type="journal article" date="2008" name="Genome Biol.">
        <title>The genome sequence of the model ascomycete fungus Podospora anserina.</title>
        <authorList>
            <person name="Espagne E."/>
            <person name="Lespinet O."/>
            <person name="Malagnac F."/>
            <person name="Da Silva C."/>
            <person name="Jaillon O."/>
            <person name="Porcel B.M."/>
            <person name="Couloux A."/>
            <person name="Aury J.-M."/>
            <person name="Segurens B."/>
            <person name="Poulain J."/>
            <person name="Anthouard V."/>
            <person name="Grossetete S."/>
            <person name="Khalili H."/>
            <person name="Coppin E."/>
            <person name="Dequard-Chablat M."/>
            <person name="Picard M."/>
            <person name="Contamine V."/>
            <person name="Arnaise S."/>
            <person name="Bourdais A."/>
            <person name="Berteaux-Lecellier V."/>
            <person name="Gautheret D."/>
            <person name="de Vries R.P."/>
            <person name="Battaglia E."/>
            <person name="Coutinho P.M."/>
            <person name="Danchin E.G.J."/>
            <person name="Henrissat B."/>
            <person name="El Khoury R."/>
            <person name="Sainsard-Chanet A."/>
            <person name="Boivin A."/>
            <person name="Pinan-Lucarre B."/>
            <person name="Sellem C.H."/>
            <person name="Debuchy R."/>
            <person name="Wincker P."/>
            <person name="Weissenbach J."/>
            <person name="Silar P."/>
        </authorList>
    </citation>
    <scope>NUCLEOTIDE SEQUENCE [LARGE SCALE GENOMIC DNA]</scope>
    <source>
        <strain evidence="5">S / ATCC MYA-4624 / DSM 980 / FGSC 10383</strain>
    </source>
</reference>
<organism evidence="4 5">
    <name type="scientific">Podospora anserina (strain S / ATCC MYA-4624 / DSM 980 / FGSC 10383)</name>
    <name type="common">Pleurage anserina</name>
    <dbReference type="NCBI Taxonomy" id="515849"/>
    <lineage>
        <taxon>Eukaryota</taxon>
        <taxon>Fungi</taxon>
        <taxon>Dikarya</taxon>
        <taxon>Ascomycota</taxon>
        <taxon>Pezizomycotina</taxon>
        <taxon>Sordariomycetes</taxon>
        <taxon>Sordariomycetidae</taxon>
        <taxon>Sordariales</taxon>
        <taxon>Podosporaceae</taxon>
        <taxon>Podospora</taxon>
        <taxon>Podospora anserina</taxon>
    </lineage>
</organism>
<reference evidence="5" key="2">
    <citation type="journal article" date="2014" name="Genetics">
        <title>Maintaining two mating types: Structure of the mating type locus and its role in heterokaryosis in Podospora anserina.</title>
        <authorList>
            <person name="Grognet P."/>
            <person name="Bidard F."/>
            <person name="Kuchly C."/>
            <person name="Tong L.C.H."/>
            <person name="Coppin E."/>
            <person name="Benkhali J.A."/>
            <person name="Couloux A."/>
            <person name="Wincker P."/>
            <person name="Debuchy R."/>
            <person name="Silar P."/>
        </authorList>
    </citation>
    <scope>GENOME REANNOTATION</scope>
    <source>
        <strain evidence="5">S / ATCC MYA-4624 / DSM 980 / FGSC 10383</strain>
    </source>
</reference>
<dbReference type="GO" id="GO:0016887">
    <property type="term" value="F:ATP hydrolysis activity"/>
    <property type="evidence" value="ECO:0007669"/>
    <property type="project" value="InterPro"/>
</dbReference>
<dbReference type="InterPro" id="IPR027417">
    <property type="entry name" value="P-loop_NTPase"/>
</dbReference>
<evidence type="ECO:0000256" key="1">
    <source>
        <dbReference type="ARBA" id="ARBA00022741"/>
    </source>
</evidence>
<dbReference type="InterPro" id="IPR003593">
    <property type="entry name" value="AAA+_ATPase"/>
</dbReference>
<name>A0A090CGT2_PODAN</name>
<dbReference type="PANTHER" id="PTHR11638:SF184">
    <property type="entry name" value="ATPASE WITH CHAPERONE ACTIVITY"/>
    <property type="match status" value="1"/>
</dbReference>
<evidence type="ECO:0000259" key="3">
    <source>
        <dbReference type="SMART" id="SM00382"/>
    </source>
</evidence>
<evidence type="ECO:0000313" key="4">
    <source>
        <dbReference type="EMBL" id="CDP24642.1"/>
    </source>
</evidence>
<dbReference type="Pfam" id="PF07724">
    <property type="entry name" value="AAA_2"/>
    <property type="match status" value="1"/>
</dbReference>
<dbReference type="Gene3D" id="3.40.50.300">
    <property type="entry name" value="P-loop containing nucleotide triphosphate hydrolases"/>
    <property type="match status" value="1"/>
</dbReference>
<sequence>MKKNTKSTASKKQQWDSALILPRVEKRASDKDEDYASFSYWYSSTSGVFNLRDIVVAIQRGDTCDRIRSLLSPHQTEFQSLKLKHEICGTVDDIPAFFFVVESGSAEMIRMWASYGGEVNTEYREVSLLVYAMVRCLSPKADGPVMVATLLSLGASIDSVPPPFYLPIDRDLPEAGPSDAELAVFKQAKTGWVLGPVRRLLTDALNSCFTLRYALHRASITEPLSGANQAIAKKHSATGLLGVHYFLVGQTQACQSLVEIFMAQLALGADRPIILLFAGPSGHGKTELAQNMGKLLSLDLQTVDCTNLRTSMDLFGPFFPFAGYDQSSVVNNFLDEHKSQRSIVFLDEFEKTQPNVQEALLLPFQSGLYLDRRNQQIVDCSKTIWILATNAFDDTILSFCKTHYRELFTNTVGLDKRASHQARALGKELSAMIKKEAIGKFGAPLTGRITSVIPFLTFSPTEQAAVACKEMDRLGRKLARPVKLCDDLKLYRPVGNIKLQIPFSYSVCKALASQGYDEQLGARSIINTVDSEVALPLVTQYLAAREEISEDDEESCFTITVDADLGMIEVVEKQDTLLDEVGLILNSLRGKI</sequence>
<keyword evidence="2" id="KW-0067">ATP-binding</keyword>
<dbReference type="InterPro" id="IPR003959">
    <property type="entry name" value="ATPase_AAA_core"/>
</dbReference>
<dbReference type="PRINTS" id="PR00300">
    <property type="entry name" value="CLPPROTEASEA"/>
</dbReference>
<proteinExistence type="predicted"/>
<dbReference type="GO" id="GO:0005737">
    <property type="term" value="C:cytoplasm"/>
    <property type="evidence" value="ECO:0007669"/>
    <property type="project" value="TreeGrafter"/>
</dbReference>
<dbReference type="STRING" id="515849.A0A090CGT2"/>
<dbReference type="Proteomes" id="UP000001197">
    <property type="component" value="Chromosome 1"/>
</dbReference>
<protein>
    <recommendedName>
        <fullName evidence="3">AAA+ ATPase domain-containing protein</fullName>
    </recommendedName>
</protein>
<dbReference type="InterPro" id="IPR001270">
    <property type="entry name" value="ClpA/B"/>
</dbReference>
<dbReference type="SUPFAM" id="SSF52540">
    <property type="entry name" value="P-loop containing nucleoside triphosphate hydrolases"/>
    <property type="match status" value="1"/>
</dbReference>
<dbReference type="Gene3D" id="1.10.8.60">
    <property type="match status" value="1"/>
</dbReference>
<feature type="domain" description="AAA+ ATPase" evidence="3">
    <location>
        <begin position="271"/>
        <end position="408"/>
    </location>
</feature>
<dbReference type="Pfam" id="PF10431">
    <property type="entry name" value="ClpB_D2-small"/>
    <property type="match status" value="1"/>
</dbReference>
<dbReference type="SMART" id="SM00382">
    <property type="entry name" value="AAA"/>
    <property type="match status" value="1"/>
</dbReference>
<dbReference type="eggNOG" id="KOG1051">
    <property type="taxonomic scope" value="Eukaryota"/>
</dbReference>